<dbReference type="Gene3D" id="1.10.790.20">
    <property type="entry name" value="Domain of unknown function DUF1476"/>
    <property type="match status" value="1"/>
</dbReference>
<name>A0A2W5FPP7_9BACT</name>
<comment type="caution">
    <text evidence="1">The sequence shown here is derived from an EMBL/GenBank/DDBJ whole genome shotgun (WGS) entry which is preliminary data.</text>
</comment>
<reference evidence="1 2" key="1">
    <citation type="submission" date="2017-08" db="EMBL/GenBank/DDBJ databases">
        <title>Infants hospitalized years apart are colonized by the same room-sourced microbial strains.</title>
        <authorList>
            <person name="Brooks B."/>
            <person name="Olm M.R."/>
            <person name="Firek B.A."/>
            <person name="Baker R."/>
            <person name="Thomas B.C."/>
            <person name="Morowitz M.J."/>
            <person name="Banfield J.F."/>
        </authorList>
    </citation>
    <scope>NUCLEOTIDE SEQUENCE [LARGE SCALE GENOMIC DNA]</scope>
    <source>
        <strain evidence="1">S2_006_000_R2_64</strain>
    </source>
</reference>
<dbReference type="InterPro" id="IPR009945">
    <property type="entry name" value="ATPase_inh_sub_z"/>
</dbReference>
<accession>A0A2W5FPP7</accession>
<gene>
    <name evidence="1" type="ORF">DI586_05760</name>
</gene>
<dbReference type="AlphaFoldDB" id="A0A2W5FPP7"/>
<evidence type="ECO:0000313" key="1">
    <source>
        <dbReference type="EMBL" id="PZP55767.1"/>
    </source>
</evidence>
<evidence type="ECO:0000313" key="2">
    <source>
        <dbReference type="Proteomes" id="UP000249739"/>
    </source>
</evidence>
<dbReference type="PIRSF" id="PIRSF031780">
    <property type="entry name" value="UCP031780"/>
    <property type="match status" value="1"/>
</dbReference>
<dbReference type="Proteomes" id="UP000249739">
    <property type="component" value="Unassembled WGS sequence"/>
</dbReference>
<protein>
    <submittedName>
        <fullName evidence="1">DUF1476 domain-containing protein</fullName>
    </submittedName>
</protein>
<organism evidence="1 2">
    <name type="scientific">Micavibrio aeruginosavorus</name>
    <dbReference type="NCBI Taxonomy" id="349221"/>
    <lineage>
        <taxon>Bacteria</taxon>
        <taxon>Pseudomonadati</taxon>
        <taxon>Bdellovibrionota</taxon>
        <taxon>Bdellovibrionia</taxon>
        <taxon>Bdellovibrionales</taxon>
        <taxon>Pseudobdellovibrionaceae</taxon>
        <taxon>Micavibrio</taxon>
    </lineage>
</organism>
<dbReference type="Pfam" id="PF07345">
    <property type="entry name" value="ATPaseInh_sub_z"/>
    <property type="match status" value="1"/>
</dbReference>
<proteinExistence type="predicted"/>
<sequence>MSTIDDRGKFNETQYAHDQQKLFRIEARASKLIGLWAAEKLSLSGETADEYAKEVIASNLDEPGFGDVKRKIMADFQAHHLNISEHMIDVAIEKKLTEAAHQIDNDLK</sequence>
<dbReference type="EMBL" id="QFOT01000051">
    <property type="protein sequence ID" value="PZP55767.1"/>
    <property type="molecule type" value="Genomic_DNA"/>
</dbReference>
<dbReference type="InterPro" id="IPR038293">
    <property type="entry name" value="ATPase_inh_sub_z_sf"/>
</dbReference>